<sequence length="390" mass="42356">MLMTKYFYLLLSMCIVMSFTSCEDDDDITLLTSQDEVKADYADLVLSNYEAARADAVTLDAAIAAFIADPTATTQQAAKDAWLAARESYGPTEAYRFANGPIDVIDGEEGPEGLLNSWPLDEAYIDYVDDDSDAGLINSPALLPTITKDALADLNGQGGEENVSVGYHAIEFLLWGQDLTAPSALEAGQRSFTDFVDGGTADNQDRRRAYLKACSELLLDHLQILIDQWAVGGPYRTAFLAQDDATSLSDMMTAIATLSKSELAGERVFVAYDNRDQEDEHSCFSDNTHRDLRLNYDGIRDVYLARAINDVEGASIADLILEADPVLAGEIFAHLEAAELAVYETAIPFDYAISDDSTRPNVLAAVTALRALGDKIVEGGDAIGIEVRIE</sequence>
<dbReference type="AlphaFoldDB" id="A0A5C7FQU6"/>
<evidence type="ECO:0000313" key="6">
    <source>
        <dbReference type="Proteomes" id="UP000321907"/>
    </source>
</evidence>
<keyword evidence="2 3" id="KW-0732">Signal</keyword>
<gene>
    <name evidence="5" type="ORF">FUA23_06845</name>
</gene>
<dbReference type="OrthoDB" id="9764688at2"/>
<feature type="chain" id="PRO_5023049277" description="Imelysin-like domain-containing protein" evidence="3">
    <location>
        <begin position="24"/>
        <end position="390"/>
    </location>
</feature>
<dbReference type="EMBL" id="VOXD01000008">
    <property type="protein sequence ID" value="TXF90230.1"/>
    <property type="molecule type" value="Genomic_DNA"/>
</dbReference>
<dbReference type="PROSITE" id="PS51257">
    <property type="entry name" value="PROKAR_LIPOPROTEIN"/>
    <property type="match status" value="1"/>
</dbReference>
<dbReference type="CDD" id="cd14657">
    <property type="entry name" value="Imelysin_IrpA-like"/>
    <property type="match status" value="1"/>
</dbReference>
<organism evidence="5 6">
    <name type="scientific">Neolewinella aurantiaca</name>
    <dbReference type="NCBI Taxonomy" id="2602767"/>
    <lineage>
        <taxon>Bacteria</taxon>
        <taxon>Pseudomonadati</taxon>
        <taxon>Bacteroidota</taxon>
        <taxon>Saprospiria</taxon>
        <taxon>Saprospirales</taxon>
        <taxon>Lewinellaceae</taxon>
        <taxon>Neolewinella</taxon>
    </lineage>
</organism>
<dbReference type="Proteomes" id="UP000321907">
    <property type="component" value="Unassembled WGS sequence"/>
</dbReference>
<keyword evidence="6" id="KW-1185">Reference proteome</keyword>
<accession>A0A5C7FQU6</accession>
<dbReference type="GO" id="GO:0030313">
    <property type="term" value="C:cell envelope"/>
    <property type="evidence" value="ECO:0007669"/>
    <property type="project" value="UniProtKB-SubCell"/>
</dbReference>
<dbReference type="InterPro" id="IPR018976">
    <property type="entry name" value="Imelysin-like"/>
</dbReference>
<proteinExistence type="predicted"/>
<reference evidence="5 6" key="1">
    <citation type="submission" date="2019-08" db="EMBL/GenBank/DDBJ databases">
        <title>Lewinella sp. strain SSH13 Genome sequencing and assembly.</title>
        <authorList>
            <person name="Kim I."/>
        </authorList>
    </citation>
    <scope>NUCLEOTIDE SEQUENCE [LARGE SCALE GENOMIC DNA]</scope>
    <source>
        <strain evidence="5 6">SSH13</strain>
    </source>
</reference>
<name>A0A5C7FQU6_9BACT</name>
<dbReference type="Pfam" id="PF09375">
    <property type="entry name" value="Peptidase_M75"/>
    <property type="match status" value="1"/>
</dbReference>
<comment type="caution">
    <text evidence="5">The sequence shown here is derived from an EMBL/GenBank/DDBJ whole genome shotgun (WGS) entry which is preliminary data.</text>
</comment>
<dbReference type="Gene3D" id="1.20.1420.20">
    <property type="entry name" value="M75 peptidase, HXXE motif"/>
    <property type="match status" value="1"/>
</dbReference>
<feature type="signal peptide" evidence="3">
    <location>
        <begin position="1"/>
        <end position="23"/>
    </location>
</feature>
<dbReference type="InterPro" id="IPR038352">
    <property type="entry name" value="Imelysin_sf"/>
</dbReference>
<evidence type="ECO:0000256" key="2">
    <source>
        <dbReference type="ARBA" id="ARBA00022729"/>
    </source>
</evidence>
<evidence type="ECO:0000313" key="5">
    <source>
        <dbReference type="EMBL" id="TXF90230.1"/>
    </source>
</evidence>
<comment type="subcellular location">
    <subcellularLocation>
        <location evidence="1">Cell envelope</location>
    </subcellularLocation>
</comment>
<feature type="domain" description="Imelysin-like" evidence="4">
    <location>
        <begin position="46"/>
        <end position="374"/>
    </location>
</feature>
<evidence type="ECO:0000259" key="4">
    <source>
        <dbReference type="Pfam" id="PF09375"/>
    </source>
</evidence>
<evidence type="ECO:0000256" key="3">
    <source>
        <dbReference type="SAM" id="SignalP"/>
    </source>
</evidence>
<evidence type="ECO:0000256" key="1">
    <source>
        <dbReference type="ARBA" id="ARBA00004196"/>
    </source>
</evidence>
<protein>
    <recommendedName>
        <fullName evidence="4">Imelysin-like domain-containing protein</fullName>
    </recommendedName>
</protein>